<reference evidence="2" key="1">
    <citation type="journal article" date="2020" name="Stud. Mycol.">
        <title>101 Dothideomycetes genomes: a test case for predicting lifestyles and emergence of pathogens.</title>
        <authorList>
            <person name="Haridas S."/>
            <person name="Albert R."/>
            <person name="Binder M."/>
            <person name="Bloem J."/>
            <person name="Labutti K."/>
            <person name="Salamov A."/>
            <person name="Andreopoulos B."/>
            <person name="Baker S."/>
            <person name="Barry K."/>
            <person name="Bills G."/>
            <person name="Bluhm B."/>
            <person name="Cannon C."/>
            <person name="Castanera R."/>
            <person name="Culley D."/>
            <person name="Daum C."/>
            <person name="Ezra D."/>
            <person name="Gonzalez J."/>
            <person name="Henrissat B."/>
            <person name="Kuo A."/>
            <person name="Liang C."/>
            <person name="Lipzen A."/>
            <person name="Lutzoni F."/>
            <person name="Magnuson J."/>
            <person name="Mondo S."/>
            <person name="Nolan M."/>
            <person name="Ohm R."/>
            <person name="Pangilinan J."/>
            <person name="Park H.-J."/>
            <person name="Ramirez L."/>
            <person name="Alfaro M."/>
            <person name="Sun H."/>
            <person name="Tritt A."/>
            <person name="Yoshinaga Y."/>
            <person name="Zwiers L.-H."/>
            <person name="Turgeon B."/>
            <person name="Goodwin S."/>
            <person name="Spatafora J."/>
            <person name="Crous P."/>
            <person name="Grigoriev I."/>
        </authorList>
    </citation>
    <scope>NUCLEOTIDE SEQUENCE</scope>
    <source>
        <strain evidence="2">CBS 262.69</strain>
    </source>
</reference>
<evidence type="ECO:0008006" key="4">
    <source>
        <dbReference type="Google" id="ProtNLM"/>
    </source>
</evidence>
<dbReference type="PANTHER" id="PTHR35392:SF3">
    <property type="entry name" value="ZN(2)-C6 FUNGAL-TYPE DOMAIN-CONTAINING PROTEIN"/>
    <property type="match status" value="1"/>
</dbReference>
<feature type="region of interest" description="Disordered" evidence="1">
    <location>
        <begin position="162"/>
        <end position="198"/>
    </location>
</feature>
<sequence>MAAAKMGPNTPATSPPFEDAGWTPRFDGHQRDSYFPDMATYDDPFTNLNLDFSMPMSSTAVPVTSSTGPVPFFPSVDTSFTSQVDRNSWSSGTSAMTFTFGPFTFTPPASSSNQLTGSYIVPYSGPQVTQTPAQIVGTFAQNWETLPAQAAAYASVITSPKPASERRFGVPSPRADAQPPVAESGPLVSKKRKRSAKDHERIVKDITGKEVGALIQWGSKNTQRKTMSDKERLSYKVNRNLGACEACRRSKKACNRSCAPFIVCLRSKVLQFKDGPADVILFRPRPWGPHPLASTHSGIYELSELGPFDYPTHTLQLTQGLGRELTTYVAPFEPGSEFKTKHVWQGAAGKRELELPPYCLTRLDSMKESVAEYIRTSWHNVYLQHIISQSDPIAREVLLRSQQYAQAHNKPTIIQALKVLAINRMIELDWVICGPETLGMPSIQDPDCPWHGKAPITPVMDTQLDQIVIQEHLVPTSRRLLTELQKKMGSGGAPSSDDWFEIFLVTFILSRNTELLLKHSRKNAQRYGAEKRYNSMELAEFYFHGTRVLLAHYHYKYTMKPLLQASSGKKGSRIGSLQHPEVEFLQKVQRLVEDRKDSLVSLRASHQYETDMYWCHQLFTEGWTPGPLDIVDVV</sequence>
<dbReference type="InterPro" id="IPR052973">
    <property type="entry name" value="Fungal_sec-metab_reg_TF"/>
</dbReference>
<dbReference type="PANTHER" id="PTHR35392">
    <property type="entry name" value="ZN(II)2CYS6 TRANSCRIPTION FACTOR (EUROFUNG)-RELATED-RELATED"/>
    <property type="match status" value="1"/>
</dbReference>
<keyword evidence="3" id="KW-1185">Reference proteome</keyword>
<proteinExistence type="predicted"/>
<evidence type="ECO:0000256" key="1">
    <source>
        <dbReference type="SAM" id="MobiDB-lite"/>
    </source>
</evidence>
<feature type="region of interest" description="Disordered" evidence="1">
    <location>
        <begin position="1"/>
        <end position="25"/>
    </location>
</feature>
<evidence type="ECO:0000313" key="2">
    <source>
        <dbReference type="EMBL" id="KAF2404618.1"/>
    </source>
</evidence>
<gene>
    <name evidence="2" type="ORF">EJ06DRAFT_579209</name>
</gene>
<dbReference type="AlphaFoldDB" id="A0A6G1I8J2"/>
<dbReference type="OrthoDB" id="5362630at2759"/>
<accession>A0A6G1I8J2</accession>
<protein>
    <recommendedName>
        <fullName evidence="4">Zn(2)-C6 fungal-type domain-containing protein</fullName>
    </recommendedName>
</protein>
<evidence type="ECO:0000313" key="3">
    <source>
        <dbReference type="Proteomes" id="UP000799640"/>
    </source>
</evidence>
<dbReference type="EMBL" id="ML996688">
    <property type="protein sequence ID" value="KAF2404618.1"/>
    <property type="molecule type" value="Genomic_DNA"/>
</dbReference>
<name>A0A6G1I8J2_9PEZI</name>
<dbReference type="Proteomes" id="UP000799640">
    <property type="component" value="Unassembled WGS sequence"/>
</dbReference>
<organism evidence="2 3">
    <name type="scientific">Trichodelitschia bisporula</name>
    <dbReference type="NCBI Taxonomy" id="703511"/>
    <lineage>
        <taxon>Eukaryota</taxon>
        <taxon>Fungi</taxon>
        <taxon>Dikarya</taxon>
        <taxon>Ascomycota</taxon>
        <taxon>Pezizomycotina</taxon>
        <taxon>Dothideomycetes</taxon>
        <taxon>Dothideomycetes incertae sedis</taxon>
        <taxon>Phaeotrichales</taxon>
        <taxon>Phaeotrichaceae</taxon>
        <taxon>Trichodelitschia</taxon>
    </lineage>
</organism>